<evidence type="ECO:0000256" key="2">
    <source>
        <dbReference type="PROSITE-ProRule" id="PRU00504"/>
    </source>
</evidence>
<evidence type="ECO:0000313" key="5">
    <source>
        <dbReference type="Proteomes" id="UP001499938"/>
    </source>
</evidence>
<feature type="repeat" description="NHL" evidence="2">
    <location>
        <begin position="452"/>
        <end position="487"/>
    </location>
</feature>
<feature type="repeat" description="NHL" evidence="2">
    <location>
        <begin position="201"/>
        <end position="244"/>
    </location>
</feature>
<sequence length="628" mass="67861">MTTRSHFVGRRLAVPTLASIMALGCATAGASAAANTAYPASSVTKPDAKSTISPIWERNIGGPGHAGLYAWGMATLRDGTILVGDYWNYRILKFTADGTPVGPNGGVFIKNNGHGATQYYTPYGLGQDPRTGEIFIADTDKQQIDVYSEAGTYLRSWGSKGTGPDKFLYPSRVVVNSVGTVFVADTWDHTIVMSDVNGKEIKQFGGAGSKPGQMRSPHGMALDAADNIYIADQGNKRIDVFDKNGTFLRSFGKQGTAPGQFGGDLRGVAVDKKNGWVYVVDGEGNKVHKFDLMGNFITRWGSDGTGPGQFHDGGREATVDAQGNVWVADMPNYRVQKFSPTGAFLGQYPNPAQPPPTGGFNAPRGVAVNPVDGSVAVSDTYNWRVQTFTNAGVFKKTWGQRGRGDYEFNYARLLAYSPVNQDIVIVDTDNGRVKAYTKDGLFKWSTGYAGKGGLGEFRNPQALAITPDGTIYVADSNNQRIQVLSKDGALLRMFGSATEFAYPRGITVDPSNPNILYVSDSLKRRVTKWRVNGTFLGALKMPSGTADNQLNKPFGIVADAERIYVADTPSHKIKVFTKNGDFVMAIGQRGTGKGRFIEPDGIALYSGRLYVCEEGNERISVWNLRQSG</sequence>
<keyword evidence="3" id="KW-0732">Signal</keyword>
<evidence type="ECO:0008006" key="6">
    <source>
        <dbReference type="Google" id="ProtNLM"/>
    </source>
</evidence>
<keyword evidence="5" id="KW-1185">Reference proteome</keyword>
<dbReference type="InterPro" id="IPR001258">
    <property type="entry name" value="NHL_repeat"/>
</dbReference>
<evidence type="ECO:0000256" key="3">
    <source>
        <dbReference type="SAM" id="SignalP"/>
    </source>
</evidence>
<dbReference type="Gene3D" id="2.120.10.30">
    <property type="entry name" value="TolB, C-terminal domain"/>
    <property type="match status" value="5"/>
</dbReference>
<keyword evidence="1" id="KW-0677">Repeat</keyword>
<dbReference type="PANTHER" id="PTHR24104:SF25">
    <property type="entry name" value="PROTEIN LIN-41"/>
    <property type="match status" value="1"/>
</dbReference>
<dbReference type="PROSITE" id="PS51257">
    <property type="entry name" value="PROKAR_LIPOPROTEIN"/>
    <property type="match status" value="1"/>
</dbReference>
<protein>
    <recommendedName>
        <fullName evidence="6">6-bladed beta-propeller</fullName>
    </recommendedName>
</protein>
<dbReference type="EMBL" id="BAAAPO010000033">
    <property type="protein sequence ID" value="GAA1796861.1"/>
    <property type="molecule type" value="Genomic_DNA"/>
</dbReference>
<name>A0ABN2LQQ9_9MICO</name>
<dbReference type="Pfam" id="PF01436">
    <property type="entry name" value="NHL"/>
    <property type="match status" value="2"/>
</dbReference>
<dbReference type="CDD" id="cd14956">
    <property type="entry name" value="NHL_like_3"/>
    <property type="match status" value="1"/>
</dbReference>
<feature type="chain" id="PRO_5045239467" description="6-bladed beta-propeller" evidence="3">
    <location>
        <begin position="34"/>
        <end position="628"/>
    </location>
</feature>
<dbReference type="Proteomes" id="UP001499938">
    <property type="component" value="Unassembled WGS sequence"/>
</dbReference>
<evidence type="ECO:0000313" key="4">
    <source>
        <dbReference type="EMBL" id="GAA1796861.1"/>
    </source>
</evidence>
<dbReference type="SUPFAM" id="SSF101898">
    <property type="entry name" value="NHL repeat"/>
    <property type="match status" value="2"/>
</dbReference>
<reference evidence="4 5" key="1">
    <citation type="journal article" date="2019" name="Int. J. Syst. Evol. Microbiol.">
        <title>The Global Catalogue of Microorganisms (GCM) 10K type strain sequencing project: providing services to taxonomists for standard genome sequencing and annotation.</title>
        <authorList>
            <consortium name="The Broad Institute Genomics Platform"/>
            <consortium name="The Broad Institute Genome Sequencing Center for Infectious Disease"/>
            <person name="Wu L."/>
            <person name="Ma J."/>
        </authorList>
    </citation>
    <scope>NUCLEOTIDE SEQUENCE [LARGE SCALE GENOMIC DNA]</scope>
    <source>
        <strain evidence="4 5">JCM 15592</strain>
    </source>
</reference>
<feature type="repeat" description="NHL" evidence="2">
    <location>
        <begin position="71"/>
        <end position="97"/>
    </location>
</feature>
<dbReference type="RefSeq" id="WP_344084803.1">
    <property type="nucleotide sequence ID" value="NZ_BAAAPO010000033.1"/>
</dbReference>
<accession>A0ABN2LQQ9</accession>
<organism evidence="4 5">
    <name type="scientific">Nostocoides veronense</name>
    <dbReference type="NCBI Taxonomy" id="330836"/>
    <lineage>
        <taxon>Bacteria</taxon>
        <taxon>Bacillati</taxon>
        <taxon>Actinomycetota</taxon>
        <taxon>Actinomycetes</taxon>
        <taxon>Micrococcales</taxon>
        <taxon>Intrasporangiaceae</taxon>
        <taxon>Nostocoides</taxon>
    </lineage>
</organism>
<evidence type="ECO:0000256" key="1">
    <source>
        <dbReference type="ARBA" id="ARBA00022737"/>
    </source>
</evidence>
<feature type="signal peptide" evidence="3">
    <location>
        <begin position="1"/>
        <end position="33"/>
    </location>
</feature>
<dbReference type="CDD" id="cd05819">
    <property type="entry name" value="NHL"/>
    <property type="match status" value="1"/>
</dbReference>
<dbReference type="InterPro" id="IPR011042">
    <property type="entry name" value="6-blade_b-propeller_TolB-like"/>
</dbReference>
<feature type="repeat" description="NHL" evidence="2">
    <location>
        <begin position="353"/>
        <end position="391"/>
    </location>
</feature>
<dbReference type="InterPro" id="IPR050952">
    <property type="entry name" value="TRIM-NHL_E3_ligases"/>
</dbReference>
<dbReference type="PROSITE" id="PS51125">
    <property type="entry name" value="NHL"/>
    <property type="match status" value="6"/>
</dbReference>
<proteinExistence type="predicted"/>
<comment type="caution">
    <text evidence="4">The sequence shown here is derived from an EMBL/GenBank/DDBJ whole genome shotgun (WGS) entry which is preliminary data.</text>
</comment>
<feature type="repeat" description="NHL" evidence="2">
    <location>
        <begin position="318"/>
        <end position="341"/>
    </location>
</feature>
<feature type="repeat" description="NHL" evidence="2">
    <location>
        <begin position="399"/>
        <end position="439"/>
    </location>
</feature>
<dbReference type="Pfam" id="PF17170">
    <property type="entry name" value="DUF5128"/>
    <property type="match status" value="2"/>
</dbReference>
<gene>
    <name evidence="4" type="ORF">GCM10009811_21380</name>
</gene>
<dbReference type="PANTHER" id="PTHR24104">
    <property type="entry name" value="E3 UBIQUITIN-PROTEIN LIGASE NHLRC1-RELATED"/>
    <property type="match status" value="1"/>
</dbReference>